<name>A0A7R9L009_9ACAR</name>
<evidence type="ECO:0000313" key="2">
    <source>
        <dbReference type="Proteomes" id="UP000759131"/>
    </source>
</evidence>
<dbReference type="Gene3D" id="3.40.50.720">
    <property type="entry name" value="NAD(P)-binding Rossmann-like Domain"/>
    <property type="match status" value="1"/>
</dbReference>
<protein>
    <submittedName>
        <fullName evidence="1">Uncharacterized protein</fullName>
    </submittedName>
</protein>
<keyword evidence="2" id="KW-1185">Reference proteome</keyword>
<accession>A0A7R9L009</accession>
<gene>
    <name evidence="1" type="ORF">OSB1V03_LOCUS12655</name>
</gene>
<dbReference type="AlphaFoldDB" id="A0A7R9L009"/>
<dbReference type="OrthoDB" id="47007at2759"/>
<dbReference type="InterPro" id="IPR002347">
    <property type="entry name" value="SDR_fam"/>
</dbReference>
<dbReference type="Pfam" id="PF13561">
    <property type="entry name" value="adh_short_C2"/>
    <property type="match status" value="1"/>
</dbReference>
<dbReference type="EMBL" id="CAJPIZ010010705">
    <property type="protein sequence ID" value="CAG2112680.1"/>
    <property type="molecule type" value="Genomic_DNA"/>
</dbReference>
<organism evidence="1">
    <name type="scientific">Medioppia subpectinata</name>
    <dbReference type="NCBI Taxonomy" id="1979941"/>
    <lineage>
        <taxon>Eukaryota</taxon>
        <taxon>Metazoa</taxon>
        <taxon>Ecdysozoa</taxon>
        <taxon>Arthropoda</taxon>
        <taxon>Chelicerata</taxon>
        <taxon>Arachnida</taxon>
        <taxon>Acari</taxon>
        <taxon>Acariformes</taxon>
        <taxon>Sarcoptiformes</taxon>
        <taxon>Oribatida</taxon>
        <taxon>Brachypylina</taxon>
        <taxon>Oppioidea</taxon>
        <taxon>Oppiidae</taxon>
        <taxon>Medioppia</taxon>
    </lineage>
</organism>
<dbReference type="InterPro" id="IPR036291">
    <property type="entry name" value="NAD(P)-bd_dom_sf"/>
</dbReference>
<evidence type="ECO:0000313" key="1">
    <source>
        <dbReference type="EMBL" id="CAD7632250.1"/>
    </source>
</evidence>
<sequence length="103" mass="11000">MVPAKGVSGYVISKAAHVIWAQKAFAPGAVRTNIMRNMPVTDKQGEAIWDAMDSKYPVGRCEQGIDITNAVAYLASDQASFVACTILVADGGHLAANINMRFD</sequence>
<dbReference type="EMBL" id="OC865280">
    <property type="protein sequence ID" value="CAD7632250.1"/>
    <property type="molecule type" value="Genomic_DNA"/>
</dbReference>
<reference evidence="1" key="1">
    <citation type="submission" date="2020-11" db="EMBL/GenBank/DDBJ databases">
        <authorList>
            <person name="Tran Van P."/>
        </authorList>
    </citation>
    <scope>NUCLEOTIDE SEQUENCE</scope>
</reference>
<dbReference type="SUPFAM" id="SSF51735">
    <property type="entry name" value="NAD(P)-binding Rossmann-fold domains"/>
    <property type="match status" value="1"/>
</dbReference>
<proteinExistence type="predicted"/>
<dbReference type="Proteomes" id="UP000759131">
    <property type="component" value="Unassembled WGS sequence"/>
</dbReference>